<dbReference type="EMBL" id="JACGWJ010000004">
    <property type="protein sequence ID" value="KAL0423856.1"/>
    <property type="molecule type" value="Genomic_DNA"/>
</dbReference>
<reference evidence="1" key="2">
    <citation type="journal article" date="2024" name="Plant">
        <title>Genomic evolution and insights into agronomic trait innovations of Sesamum species.</title>
        <authorList>
            <person name="Miao H."/>
            <person name="Wang L."/>
            <person name="Qu L."/>
            <person name="Liu H."/>
            <person name="Sun Y."/>
            <person name="Le M."/>
            <person name="Wang Q."/>
            <person name="Wei S."/>
            <person name="Zheng Y."/>
            <person name="Lin W."/>
            <person name="Duan Y."/>
            <person name="Cao H."/>
            <person name="Xiong S."/>
            <person name="Wang X."/>
            <person name="Wei L."/>
            <person name="Li C."/>
            <person name="Ma Q."/>
            <person name="Ju M."/>
            <person name="Zhao R."/>
            <person name="Li G."/>
            <person name="Mu C."/>
            <person name="Tian Q."/>
            <person name="Mei H."/>
            <person name="Zhang T."/>
            <person name="Gao T."/>
            <person name="Zhang H."/>
        </authorList>
    </citation>
    <scope>NUCLEOTIDE SEQUENCE</scope>
    <source>
        <strain evidence="1">G02</strain>
    </source>
</reference>
<dbReference type="PANTHER" id="PTHR47413:SF2">
    <property type="entry name" value="LIPASE-LIKE PAD4"/>
    <property type="match status" value="1"/>
</dbReference>
<reference evidence="1" key="1">
    <citation type="submission" date="2020-06" db="EMBL/GenBank/DDBJ databases">
        <authorList>
            <person name="Li T."/>
            <person name="Hu X."/>
            <person name="Zhang T."/>
            <person name="Song X."/>
            <person name="Zhang H."/>
            <person name="Dai N."/>
            <person name="Sheng W."/>
            <person name="Hou X."/>
            <person name="Wei L."/>
        </authorList>
    </citation>
    <scope>NUCLEOTIDE SEQUENCE</scope>
    <source>
        <strain evidence="1">G02</strain>
        <tissue evidence="1">Leaf</tissue>
    </source>
</reference>
<protein>
    <submittedName>
        <fullName evidence="1">Uncharacterized protein</fullName>
    </submittedName>
</protein>
<name>A0AAW2V650_SESRA</name>
<comment type="caution">
    <text evidence="1">The sequence shown here is derived from an EMBL/GenBank/DDBJ whole genome shotgun (WGS) entry which is preliminary data.</text>
</comment>
<evidence type="ECO:0000313" key="1">
    <source>
        <dbReference type="EMBL" id="KAL0423856.1"/>
    </source>
</evidence>
<proteinExistence type="predicted"/>
<organism evidence="1">
    <name type="scientific">Sesamum radiatum</name>
    <name type="common">Black benniseed</name>
    <dbReference type="NCBI Taxonomy" id="300843"/>
    <lineage>
        <taxon>Eukaryota</taxon>
        <taxon>Viridiplantae</taxon>
        <taxon>Streptophyta</taxon>
        <taxon>Embryophyta</taxon>
        <taxon>Tracheophyta</taxon>
        <taxon>Spermatophyta</taxon>
        <taxon>Magnoliopsida</taxon>
        <taxon>eudicotyledons</taxon>
        <taxon>Gunneridae</taxon>
        <taxon>Pentapetalae</taxon>
        <taxon>asterids</taxon>
        <taxon>lamiids</taxon>
        <taxon>Lamiales</taxon>
        <taxon>Pedaliaceae</taxon>
        <taxon>Sesamum</taxon>
    </lineage>
</organism>
<gene>
    <name evidence="1" type="ORF">Sradi_0920400</name>
</gene>
<sequence length="80" mass="8397">MLATFLASTPLLEESWRLCSHANAVAQRSFAVSVVGQVAYVAFSAVQVVESAGTWGAAEMWEGNLGFIPLSCGRGECSDG</sequence>
<dbReference type="PANTHER" id="PTHR47413">
    <property type="entry name" value="LIPASE-LIKE PAD4"/>
    <property type="match status" value="1"/>
</dbReference>
<dbReference type="AlphaFoldDB" id="A0AAW2V650"/>
<accession>A0AAW2V650</accession>